<dbReference type="CDD" id="cd00085">
    <property type="entry name" value="HNHc"/>
    <property type="match status" value="1"/>
</dbReference>
<dbReference type="InterPro" id="IPR003615">
    <property type="entry name" value="HNH_nuc"/>
</dbReference>
<evidence type="ECO:0000259" key="1">
    <source>
        <dbReference type="Pfam" id="PF01844"/>
    </source>
</evidence>
<evidence type="ECO:0000313" key="3">
    <source>
        <dbReference type="Proteomes" id="UP000248745"/>
    </source>
</evidence>
<dbReference type="Gene3D" id="1.10.30.50">
    <property type="match status" value="1"/>
</dbReference>
<proteinExistence type="predicted"/>
<dbReference type="RefSeq" id="WP_110999207.1">
    <property type="nucleotide sequence ID" value="NZ_QKTW01000017.1"/>
</dbReference>
<dbReference type="OrthoDB" id="5918473at2"/>
<evidence type="ECO:0000313" key="2">
    <source>
        <dbReference type="EMBL" id="PZF72616.1"/>
    </source>
</evidence>
<dbReference type="GO" id="GO:0003676">
    <property type="term" value="F:nucleic acid binding"/>
    <property type="evidence" value="ECO:0007669"/>
    <property type="project" value="InterPro"/>
</dbReference>
<dbReference type="AlphaFoldDB" id="A0A2W2BGK8"/>
<feature type="domain" description="HNH" evidence="1">
    <location>
        <begin position="36"/>
        <end position="86"/>
    </location>
</feature>
<dbReference type="GO" id="GO:0004519">
    <property type="term" value="F:endonuclease activity"/>
    <property type="evidence" value="ECO:0007669"/>
    <property type="project" value="InterPro"/>
</dbReference>
<dbReference type="InterPro" id="IPR002711">
    <property type="entry name" value="HNH"/>
</dbReference>
<name>A0A2W2BGK8_9BACT</name>
<keyword evidence="3" id="KW-1185">Reference proteome</keyword>
<gene>
    <name evidence="2" type="ORF">DN068_12175</name>
</gene>
<comment type="caution">
    <text evidence="2">The sequence shown here is derived from an EMBL/GenBank/DDBJ whole genome shotgun (WGS) entry which is preliminary data.</text>
</comment>
<dbReference type="Pfam" id="PF01844">
    <property type="entry name" value="HNH"/>
    <property type="match status" value="1"/>
</dbReference>
<protein>
    <recommendedName>
        <fullName evidence="1">HNH domain-containing protein</fullName>
    </recommendedName>
</protein>
<accession>A0A2W2BGK8</accession>
<dbReference type="Proteomes" id="UP000248745">
    <property type="component" value="Unassembled WGS sequence"/>
</dbReference>
<dbReference type="GO" id="GO:0008270">
    <property type="term" value="F:zinc ion binding"/>
    <property type="evidence" value="ECO:0007669"/>
    <property type="project" value="InterPro"/>
</dbReference>
<dbReference type="EMBL" id="QKTW01000017">
    <property type="protein sequence ID" value="PZF72616.1"/>
    <property type="molecule type" value="Genomic_DNA"/>
</dbReference>
<reference evidence="2 3" key="1">
    <citation type="submission" date="2018-06" db="EMBL/GenBank/DDBJ databases">
        <title>Mucibacter soli gen. nov., sp. nov., a new member of the family Chitinophagaceae producing mucin.</title>
        <authorList>
            <person name="Kim M.-K."/>
            <person name="Park S."/>
            <person name="Kim T.-S."/>
            <person name="Joung Y."/>
            <person name="Han J.-H."/>
            <person name="Kim S.B."/>
        </authorList>
    </citation>
    <scope>NUCLEOTIDE SEQUENCE [LARGE SCALE GENOMIC DNA]</scope>
    <source>
        <strain evidence="2 3">R1-15</strain>
    </source>
</reference>
<sequence>MPQFRILTPGNSCNVIRANYRDYKRPWLVNDFSQKCGYCGDHDMWAGGWRGMQIDHFAPKKKFPDLKSTYSNLVYSCFYCNNNKSDDWVTNSPDPSISEDNSRGYIHPRLELYNEIFERDVSGKIIALTDVAKYMHKQLCLGLARHRMIFVLEELYNLWRELNQIVLSEEIDEDKRMQFEENKSNISKKFMEYFSHYRSVV</sequence>
<organism evidence="2 3">
    <name type="scientific">Taibaiella soli</name>
    <dbReference type="NCBI Taxonomy" id="1649169"/>
    <lineage>
        <taxon>Bacteria</taxon>
        <taxon>Pseudomonadati</taxon>
        <taxon>Bacteroidota</taxon>
        <taxon>Chitinophagia</taxon>
        <taxon>Chitinophagales</taxon>
        <taxon>Chitinophagaceae</taxon>
        <taxon>Taibaiella</taxon>
    </lineage>
</organism>